<sequence>MSKNEDDKTNYWDYSPDIIIRDTLTTVISSRAKNVLGGYRSRARFTLLPLSTSQNKQVEYRDHVAITLKARLSGLVFFMFFSLYFSYGYCWLLRQACLYVLFGFQYIFMTIIRF</sequence>
<keyword evidence="3" id="KW-1185">Reference proteome</keyword>
<gene>
    <name evidence="2" type="ORF">C0081_09180</name>
</gene>
<organism evidence="2 3">
    <name type="scientific">Cohaesibacter celericrescens</name>
    <dbReference type="NCBI Taxonomy" id="2067669"/>
    <lineage>
        <taxon>Bacteria</taxon>
        <taxon>Pseudomonadati</taxon>
        <taxon>Pseudomonadota</taxon>
        <taxon>Alphaproteobacteria</taxon>
        <taxon>Hyphomicrobiales</taxon>
        <taxon>Cohaesibacteraceae</taxon>
    </lineage>
</organism>
<accession>A0A2N5XSK0</accession>
<feature type="transmembrane region" description="Helical" evidence="1">
    <location>
        <begin position="70"/>
        <end position="87"/>
    </location>
</feature>
<keyword evidence="1" id="KW-0812">Transmembrane</keyword>
<evidence type="ECO:0000313" key="2">
    <source>
        <dbReference type="EMBL" id="PLW77483.1"/>
    </source>
</evidence>
<reference evidence="2 3" key="1">
    <citation type="submission" date="2018-01" db="EMBL/GenBank/DDBJ databases">
        <title>The draft genome sequence of Cohaesibacter sp. H1304.</title>
        <authorList>
            <person name="Wang N.-N."/>
            <person name="Du Z.-J."/>
        </authorList>
    </citation>
    <scope>NUCLEOTIDE SEQUENCE [LARGE SCALE GENOMIC DNA]</scope>
    <source>
        <strain evidence="2 3">H1304</strain>
    </source>
</reference>
<keyword evidence="1" id="KW-0472">Membrane</keyword>
<comment type="caution">
    <text evidence="2">The sequence shown here is derived from an EMBL/GenBank/DDBJ whole genome shotgun (WGS) entry which is preliminary data.</text>
</comment>
<dbReference type="EMBL" id="PKUQ01000016">
    <property type="protein sequence ID" value="PLW77483.1"/>
    <property type="molecule type" value="Genomic_DNA"/>
</dbReference>
<proteinExistence type="predicted"/>
<evidence type="ECO:0000256" key="1">
    <source>
        <dbReference type="SAM" id="Phobius"/>
    </source>
</evidence>
<dbReference type="Proteomes" id="UP000234881">
    <property type="component" value="Unassembled WGS sequence"/>
</dbReference>
<dbReference type="AlphaFoldDB" id="A0A2N5XSK0"/>
<keyword evidence="1" id="KW-1133">Transmembrane helix</keyword>
<name>A0A2N5XSK0_9HYPH</name>
<protein>
    <submittedName>
        <fullName evidence="2">Uncharacterized protein</fullName>
    </submittedName>
</protein>
<feature type="transmembrane region" description="Helical" evidence="1">
    <location>
        <begin position="93"/>
        <end position="112"/>
    </location>
</feature>
<evidence type="ECO:0000313" key="3">
    <source>
        <dbReference type="Proteomes" id="UP000234881"/>
    </source>
</evidence>